<evidence type="ECO:0000256" key="1">
    <source>
        <dbReference type="SAM" id="Phobius"/>
    </source>
</evidence>
<keyword evidence="1" id="KW-0472">Membrane</keyword>
<dbReference type="AlphaFoldDB" id="A3K1Z2"/>
<dbReference type="RefSeq" id="WP_005857897.1">
    <property type="nucleotide sequence ID" value="NZ_AAYA01000004.1"/>
</dbReference>
<dbReference type="EMBL" id="AAYA01000004">
    <property type="protein sequence ID" value="EBA08938.1"/>
    <property type="molecule type" value="Genomic_DNA"/>
</dbReference>
<feature type="transmembrane region" description="Helical" evidence="1">
    <location>
        <begin position="27"/>
        <end position="44"/>
    </location>
</feature>
<comment type="caution">
    <text evidence="2">The sequence shown here is derived from an EMBL/GenBank/DDBJ whole genome shotgun (WGS) entry which is preliminary data.</text>
</comment>
<protein>
    <submittedName>
        <fullName evidence="2">Uncharacterized protein</fullName>
    </submittedName>
</protein>
<keyword evidence="1" id="KW-0812">Transmembrane</keyword>
<proteinExistence type="predicted"/>
<dbReference type="Proteomes" id="UP000005713">
    <property type="component" value="Unassembled WGS sequence"/>
</dbReference>
<sequence>MFAALSGFAAMMLSAYAATIFARGGLYLHASACVVAGLCTFALLKTLADIAGHLEALGRDLK</sequence>
<keyword evidence="3" id="KW-1185">Reference proteome</keyword>
<organism evidence="2 3">
    <name type="scientific">Sagittula stellata (strain ATCC 700073 / DSM 11524 / E-37)</name>
    <dbReference type="NCBI Taxonomy" id="388399"/>
    <lineage>
        <taxon>Bacteria</taxon>
        <taxon>Pseudomonadati</taxon>
        <taxon>Pseudomonadota</taxon>
        <taxon>Alphaproteobacteria</taxon>
        <taxon>Rhodobacterales</taxon>
        <taxon>Roseobacteraceae</taxon>
        <taxon>Sagittula</taxon>
    </lineage>
</organism>
<evidence type="ECO:0000313" key="2">
    <source>
        <dbReference type="EMBL" id="EBA08938.1"/>
    </source>
</evidence>
<keyword evidence="1" id="KW-1133">Transmembrane helix</keyword>
<reference evidence="2 3" key="1">
    <citation type="submission" date="2006-06" db="EMBL/GenBank/DDBJ databases">
        <authorList>
            <person name="Moran M.A."/>
            <person name="Ferriera S."/>
            <person name="Johnson J."/>
            <person name="Kravitz S."/>
            <person name="Beeson K."/>
            <person name="Sutton G."/>
            <person name="Rogers Y.-H."/>
            <person name="Friedman R."/>
            <person name="Frazier M."/>
            <person name="Venter J.C."/>
        </authorList>
    </citation>
    <scope>NUCLEOTIDE SEQUENCE [LARGE SCALE GENOMIC DNA]</scope>
    <source>
        <strain evidence="2 3">E-37</strain>
    </source>
</reference>
<accession>A3K1Z2</accession>
<gene>
    <name evidence="2" type="ORF">SSE37_04810</name>
</gene>
<name>A3K1Z2_SAGS3</name>
<evidence type="ECO:0000313" key="3">
    <source>
        <dbReference type="Proteomes" id="UP000005713"/>
    </source>
</evidence>